<keyword evidence="7 10" id="KW-0663">Pyridoxal phosphate</keyword>
<comment type="similarity">
    <text evidence="3 12">Belongs to the cysteine synthase/cystathionine beta-synthase family.</text>
</comment>
<dbReference type="NCBIfam" id="TIGR01136">
    <property type="entry name" value="cysKM"/>
    <property type="match status" value="1"/>
</dbReference>
<feature type="domain" description="Tryptophan synthase beta chain-like PALP" evidence="13">
    <location>
        <begin position="8"/>
        <end position="292"/>
    </location>
</feature>
<evidence type="ECO:0000256" key="6">
    <source>
        <dbReference type="ARBA" id="ARBA00022679"/>
    </source>
</evidence>
<comment type="catalytic activity">
    <reaction evidence="9 12">
        <text>O-acetyl-L-serine + hydrogen sulfide = L-cysteine + acetate</text>
        <dbReference type="Rhea" id="RHEA:14829"/>
        <dbReference type="ChEBI" id="CHEBI:29919"/>
        <dbReference type="ChEBI" id="CHEBI:30089"/>
        <dbReference type="ChEBI" id="CHEBI:35235"/>
        <dbReference type="ChEBI" id="CHEBI:58340"/>
        <dbReference type="EC" id="2.5.1.47"/>
    </reaction>
</comment>
<keyword evidence="6 12" id="KW-0808">Transferase</keyword>
<dbReference type="InterPro" id="IPR001926">
    <property type="entry name" value="TrpB-like_PALP"/>
</dbReference>
<protein>
    <recommendedName>
        <fullName evidence="4 12">Cysteine synthase</fullName>
        <ecNumber evidence="4 12">2.5.1.47</ecNumber>
    </recommendedName>
</protein>
<evidence type="ECO:0000313" key="14">
    <source>
        <dbReference type="EMBL" id="CAA6808366.1"/>
    </source>
</evidence>
<dbReference type="EC" id="2.5.1.47" evidence="4 12"/>
<gene>
    <name evidence="14" type="ORF">HELGO_WM16305</name>
</gene>
<evidence type="ECO:0000256" key="12">
    <source>
        <dbReference type="RuleBase" id="RU003985"/>
    </source>
</evidence>
<name>A0A6S6SEH9_9BACT</name>
<feature type="binding site" evidence="10">
    <location>
        <begin position="178"/>
        <end position="182"/>
    </location>
    <ligand>
        <name>pyridoxal 5'-phosphate</name>
        <dbReference type="ChEBI" id="CHEBI:597326"/>
    </ligand>
</feature>
<comment type="pathway">
    <text evidence="2">Amino-acid biosynthesis; L-cysteine biosynthesis; L-cysteine from L-serine: step 2/2.</text>
</comment>
<dbReference type="GO" id="GO:0004124">
    <property type="term" value="F:cysteine synthase activity"/>
    <property type="evidence" value="ECO:0007669"/>
    <property type="project" value="UniProtKB-UniRule"/>
</dbReference>
<dbReference type="InterPro" id="IPR001216">
    <property type="entry name" value="P-phosphate_BS"/>
</dbReference>
<dbReference type="PROSITE" id="PS00901">
    <property type="entry name" value="CYS_SYNTHASE"/>
    <property type="match status" value="1"/>
</dbReference>
<evidence type="ECO:0000256" key="5">
    <source>
        <dbReference type="ARBA" id="ARBA00022605"/>
    </source>
</evidence>
<feature type="binding site" evidence="10">
    <location>
        <position position="266"/>
    </location>
    <ligand>
        <name>pyridoxal 5'-phosphate</name>
        <dbReference type="ChEBI" id="CHEBI:597326"/>
    </ligand>
</feature>
<dbReference type="AlphaFoldDB" id="A0A6S6SEH9"/>
<evidence type="ECO:0000256" key="8">
    <source>
        <dbReference type="ARBA" id="ARBA00023192"/>
    </source>
</evidence>
<organism evidence="14">
    <name type="scientific">uncultured Campylobacterales bacterium</name>
    <dbReference type="NCBI Taxonomy" id="352960"/>
    <lineage>
        <taxon>Bacteria</taxon>
        <taxon>Pseudomonadati</taxon>
        <taxon>Campylobacterota</taxon>
        <taxon>Epsilonproteobacteria</taxon>
        <taxon>Campylobacterales</taxon>
        <taxon>environmental samples</taxon>
    </lineage>
</organism>
<dbReference type="InterPro" id="IPR036052">
    <property type="entry name" value="TrpB-like_PALP_sf"/>
</dbReference>
<dbReference type="InterPro" id="IPR005856">
    <property type="entry name" value="Cys_synth"/>
</dbReference>
<feature type="modified residue" description="N6-(pyridoxal phosphate)lysine" evidence="11">
    <location>
        <position position="44"/>
    </location>
</feature>
<feature type="binding site" evidence="10">
    <location>
        <position position="74"/>
    </location>
    <ligand>
        <name>pyridoxal 5'-phosphate</name>
        <dbReference type="ChEBI" id="CHEBI:597326"/>
    </ligand>
</feature>
<keyword evidence="8 12" id="KW-0198">Cysteine biosynthesis</keyword>
<sequence length="304" mass="32233">MKYASNVLDLVGNTPCVRLNAISDEYNCEVFGKCEFLNPTHSVKDRIALSMIEDGINSGKINENTTIIEPTSGNTGIGLAMICATKKLKLILTMPESMSIERRKLLGAFGAKIVLTQGKLGMKGAISKAKDLISQTDNSFCPSQFENPANPRIHEETTAVEIINDLGEDVDIVIAGVGTGGTLSGIAKVLKEKNPNVIIVAVEPSDSSVISGGTPGPHKIQGIGAGFIPKNLNVGLVDKIVVVDNEDAFAMAKKLTKTEGLLIGISAGANVYATELMAKENPNKKIVTILCDTGERYLSTGLFD</sequence>
<evidence type="ECO:0000256" key="10">
    <source>
        <dbReference type="PIRSR" id="PIRSR605856-50"/>
    </source>
</evidence>
<dbReference type="SUPFAM" id="SSF53686">
    <property type="entry name" value="Tryptophan synthase beta subunit-like PLP-dependent enzymes"/>
    <property type="match status" value="1"/>
</dbReference>
<dbReference type="Gene3D" id="3.40.50.1100">
    <property type="match status" value="2"/>
</dbReference>
<dbReference type="EMBL" id="CACVAW010000032">
    <property type="protein sequence ID" value="CAA6808366.1"/>
    <property type="molecule type" value="Genomic_DNA"/>
</dbReference>
<dbReference type="UniPathway" id="UPA00136">
    <property type="reaction ID" value="UER00200"/>
</dbReference>
<dbReference type="FunFam" id="3.40.50.1100:FF:000006">
    <property type="entry name" value="Cysteine synthase"/>
    <property type="match status" value="1"/>
</dbReference>
<evidence type="ECO:0000256" key="4">
    <source>
        <dbReference type="ARBA" id="ARBA00012681"/>
    </source>
</evidence>
<evidence type="ECO:0000256" key="3">
    <source>
        <dbReference type="ARBA" id="ARBA00007103"/>
    </source>
</evidence>
<evidence type="ECO:0000256" key="9">
    <source>
        <dbReference type="ARBA" id="ARBA00047931"/>
    </source>
</evidence>
<dbReference type="InterPro" id="IPR050214">
    <property type="entry name" value="Cys_Synth/Cystath_Beta-Synth"/>
</dbReference>
<dbReference type="PANTHER" id="PTHR10314">
    <property type="entry name" value="CYSTATHIONINE BETA-SYNTHASE"/>
    <property type="match status" value="1"/>
</dbReference>
<evidence type="ECO:0000259" key="13">
    <source>
        <dbReference type="Pfam" id="PF00291"/>
    </source>
</evidence>
<evidence type="ECO:0000256" key="7">
    <source>
        <dbReference type="ARBA" id="ARBA00022898"/>
    </source>
</evidence>
<dbReference type="NCBIfam" id="TIGR01139">
    <property type="entry name" value="cysK"/>
    <property type="match status" value="1"/>
</dbReference>
<dbReference type="CDD" id="cd01561">
    <property type="entry name" value="CBS_like"/>
    <property type="match status" value="1"/>
</dbReference>
<evidence type="ECO:0000256" key="2">
    <source>
        <dbReference type="ARBA" id="ARBA00004962"/>
    </source>
</evidence>
<accession>A0A6S6SEH9</accession>
<dbReference type="GO" id="GO:0006535">
    <property type="term" value="P:cysteine biosynthetic process from serine"/>
    <property type="evidence" value="ECO:0007669"/>
    <property type="project" value="UniProtKB-UniRule"/>
</dbReference>
<reference evidence="14" key="1">
    <citation type="submission" date="2020-01" db="EMBL/GenBank/DDBJ databases">
        <authorList>
            <person name="Meier V. D."/>
            <person name="Meier V D."/>
        </authorList>
    </citation>
    <scope>NUCLEOTIDE SEQUENCE</scope>
    <source>
        <strain evidence="14">HLG_WM_MAG_12</strain>
    </source>
</reference>
<evidence type="ECO:0000256" key="11">
    <source>
        <dbReference type="PIRSR" id="PIRSR605856-51"/>
    </source>
</evidence>
<dbReference type="InterPro" id="IPR005859">
    <property type="entry name" value="CysK"/>
</dbReference>
<keyword evidence="5 12" id="KW-0028">Amino-acid biosynthesis</keyword>
<proteinExistence type="inferred from homology"/>
<dbReference type="Pfam" id="PF00291">
    <property type="entry name" value="PALP"/>
    <property type="match status" value="1"/>
</dbReference>
<evidence type="ECO:0000256" key="1">
    <source>
        <dbReference type="ARBA" id="ARBA00001933"/>
    </source>
</evidence>
<comment type="cofactor">
    <cofactor evidence="1 10 12">
        <name>pyridoxal 5'-phosphate</name>
        <dbReference type="ChEBI" id="CHEBI:597326"/>
    </cofactor>
</comment>